<organism evidence="2 3">
    <name type="scientific">Byssothecium circinans</name>
    <dbReference type="NCBI Taxonomy" id="147558"/>
    <lineage>
        <taxon>Eukaryota</taxon>
        <taxon>Fungi</taxon>
        <taxon>Dikarya</taxon>
        <taxon>Ascomycota</taxon>
        <taxon>Pezizomycotina</taxon>
        <taxon>Dothideomycetes</taxon>
        <taxon>Pleosporomycetidae</taxon>
        <taxon>Pleosporales</taxon>
        <taxon>Massarineae</taxon>
        <taxon>Massarinaceae</taxon>
        <taxon>Byssothecium</taxon>
    </lineage>
</organism>
<dbReference type="OrthoDB" id="10678512at2759"/>
<sequence length="354" mass="38774">MNAPATRISFRDTLKLIKRDIKKFFKTGRKAKADSIQQSPLEVFQHYPDIHVPAIGDRTTAPTSNSYATSAVDPPHSTIDSSSAHISNENDILSIAASVECNGMCVTEAKYLPQSRIASAASTSDAVYTQNASQDAISSEGVLVTKHSVSLKERVRHGCRHVRVPSASSLASYQSRPSTDTSKRSRSTSPTIHESYADSELQATVPGQPSAVQNPCFPYIEAENLLKAWYKAPPGDAEDRWIQRGVVIVLSAAFEYTPHNPLYAEIFGDGYLAMSGPEYECGNRRLMSLLWTLKGERLGAVHTAEGLLSDVYPGAYAHELLHRFGNPFAEKDVDDLRAKLSAHLLPELSCCYKS</sequence>
<protein>
    <submittedName>
        <fullName evidence="2">Uncharacterized protein</fullName>
    </submittedName>
</protein>
<name>A0A6A5TPT0_9PLEO</name>
<dbReference type="EMBL" id="ML976998">
    <property type="protein sequence ID" value="KAF1954651.1"/>
    <property type="molecule type" value="Genomic_DNA"/>
</dbReference>
<feature type="region of interest" description="Disordered" evidence="1">
    <location>
        <begin position="166"/>
        <end position="200"/>
    </location>
</feature>
<evidence type="ECO:0000313" key="3">
    <source>
        <dbReference type="Proteomes" id="UP000800035"/>
    </source>
</evidence>
<dbReference type="AlphaFoldDB" id="A0A6A5TPT0"/>
<gene>
    <name evidence="2" type="ORF">CC80DRAFT_550261</name>
</gene>
<keyword evidence="3" id="KW-1185">Reference proteome</keyword>
<proteinExistence type="predicted"/>
<evidence type="ECO:0000256" key="1">
    <source>
        <dbReference type="SAM" id="MobiDB-lite"/>
    </source>
</evidence>
<dbReference type="Proteomes" id="UP000800035">
    <property type="component" value="Unassembled WGS sequence"/>
</dbReference>
<accession>A0A6A5TPT0</accession>
<reference evidence="2" key="1">
    <citation type="journal article" date="2020" name="Stud. Mycol.">
        <title>101 Dothideomycetes genomes: a test case for predicting lifestyles and emergence of pathogens.</title>
        <authorList>
            <person name="Haridas S."/>
            <person name="Albert R."/>
            <person name="Binder M."/>
            <person name="Bloem J."/>
            <person name="Labutti K."/>
            <person name="Salamov A."/>
            <person name="Andreopoulos B."/>
            <person name="Baker S."/>
            <person name="Barry K."/>
            <person name="Bills G."/>
            <person name="Bluhm B."/>
            <person name="Cannon C."/>
            <person name="Castanera R."/>
            <person name="Culley D."/>
            <person name="Daum C."/>
            <person name="Ezra D."/>
            <person name="Gonzalez J."/>
            <person name="Henrissat B."/>
            <person name="Kuo A."/>
            <person name="Liang C."/>
            <person name="Lipzen A."/>
            <person name="Lutzoni F."/>
            <person name="Magnuson J."/>
            <person name="Mondo S."/>
            <person name="Nolan M."/>
            <person name="Ohm R."/>
            <person name="Pangilinan J."/>
            <person name="Park H.-J."/>
            <person name="Ramirez L."/>
            <person name="Alfaro M."/>
            <person name="Sun H."/>
            <person name="Tritt A."/>
            <person name="Yoshinaga Y."/>
            <person name="Zwiers L.-H."/>
            <person name="Turgeon B."/>
            <person name="Goodwin S."/>
            <person name="Spatafora J."/>
            <person name="Crous P."/>
            <person name="Grigoriev I."/>
        </authorList>
    </citation>
    <scope>NUCLEOTIDE SEQUENCE</scope>
    <source>
        <strain evidence="2">CBS 675.92</strain>
    </source>
</reference>
<evidence type="ECO:0000313" key="2">
    <source>
        <dbReference type="EMBL" id="KAF1954651.1"/>
    </source>
</evidence>